<dbReference type="EMBL" id="CP068393">
    <property type="protein sequence ID" value="QUC66468.1"/>
    <property type="molecule type" value="Genomic_DNA"/>
</dbReference>
<protein>
    <submittedName>
        <fullName evidence="1">Uncharacterized protein</fullName>
    </submittedName>
</protein>
<evidence type="ECO:0000313" key="1">
    <source>
        <dbReference type="EMBL" id="QUC66468.1"/>
    </source>
</evidence>
<organism evidence="1 2">
    <name type="scientific">Aristaeella hokkaidonensis</name>
    <dbReference type="NCBI Taxonomy" id="3046382"/>
    <lineage>
        <taxon>Bacteria</taxon>
        <taxon>Bacillati</taxon>
        <taxon>Bacillota</taxon>
        <taxon>Clostridia</taxon>
        <taxon>Eubacteriales</taxon>
        <taxon>Aristaeellaceae</taxon>
        <taxon>Aristaeella</taxon>
    </lineage>
</organism>
<evidence type="ECO:0000313" key="2">
    <source>
        <dbReference type="Proteomes" id="UP000682782"/>
    </source>
</evidence>
<reference evidence="1" key="1">
    <citation type="submission" date="2021-01" db="EMBL/GenBank/DDBJ databases">
        <title>Complete genome sequence of Clostridiales bacterium R-7.</title>
        <authorList>
            <person name="Mahoney-Kurpe S.C."/>
            <person name="Palevich N."/>
            <person name="Koike S."/>
            <person name="Moon C.D."/>
            <person name="Attwood G.T."/>
        </authorList>
    </citation>
    <scope>NUCLEOTIDE SEQUENCE</scope>
    <source>
        <strain evidence="1">R-7</strain>
    </source>
</reference>
<sequence length="148" mass="16479">MKKRLAVLLALFLALTSLSASFAETASEPLQVDLDLSKMSGTIVYAEIYNLQYDPGAYLGKVIRVRGYYSFFREPSNGHIYYACVIPDATACCMQGMEFVPFTEPEDPDHFMEDNADITVTGRLEIYVEDGASYLHLVDASVEENPEA</sequence>
<gene>
    <name evidence="1" type="ORF">JYE49_11435</name>
</gene>
<name>A0AC61N609_9FIRM</name>
<accession>A0AC61N609</accession>
<proteinExistence type="predicted"/>
<keyword evidence="2" id="KW-1185">Reference proteome</keyword>
<dbReference type="Proteomes" id="UP000682782">
    <property type="component" value="Chromosome"/>
</dbReference>